<protein>
    <submittedName>
        <fullName evidence="2">YitT family protein</fullName>
    </submittedName>
</protein>
<evidence type="ECO:0000313" key="3">
    <source>
        <dbReference type="Proteomes" id="UP001303902"/>
    </source>
</evidence>
<name>A0ABZ0L612_9BACL</name>
<feature type="transmembrane region" description="Helical" evidence="1">
    <location>
        <begin position="6"/>
        <end position="27"/>
    </location>
</feature>
<keyword evidence="1" id="KW-1133">Transmembrane helix</keyword>
<dbReference type="RefSeq" id="WP_317968482.1">
    <property type="nucleotide sequence ID" value="NZ_CP129118.1"/>
</dbReference>
<dbReference type="PANTHER" id="PTHR40078">
    <property type="entry name" value="INTEGRAL MEMBRANE PROTEIN-RELATED"/>
    <property type="match status" value="1"/>
</dbReference>
<evidence type="ECO:0000256" key="1">
    <source>
        <dbReference type="SAM" id="Phobius"/>
    </source>
</evidence>
<keyword evidence="1" id="KW-0472">Membrane</keyword>
<accession>A0ABZ0L612</accession>
<dbReference type="Proteomes" id="UP001303902">
    <property type="component" value="Chromosome"/>
</dbReference>
<keyword evidence="3" id="KW-1185">Reference proteome</keyword>
<feature type="transmembrane region" description="Helical" evidence="1">
    <location>
        <begin position="107"/>
        <end position="126"/>
    </location>
</feature>
<dbReference type="EMBL" id="CP129118">
    <property type="protein sequence ID" value="WOV87923.1"/>
    <property type="molecule type" value="Genomic_DNA"/>
</dbReference>
<feature type="transmembrane region" description="Helical" evidence="1">
    <location>
        <begin position="77"/>
        <end position="95"/>
    </location>
</feature>
<dbReference type="PANTHER" id="PTHR40078:SF1">
    <property type="entry name" value="INTEGRAL MEMBRANE PROTEIN"/>
    <property type="match status" value="1"/>
</dbReference>
<gene>
    <name evidence="2" type="ORF">QWT69_02040</name>
</gene>
<feature type="transmembrane region" description="Helical" evidence="1">
    <location>
        <begin position="48"/>
        <end position="71"/>
    </location>
</feature>
<dbReference type="InterPro" id="IPR038750">
    <property type="entry name" value="YczE/YyaS-like"/>
</dbReference>
<dbReference type="Pfam" id="PF19700">
    <property type="entry name" value="DUF6198"/>
    <property type="match status" value="1"/>
</dbReference>
<keyword evidence="1" id="KW-0812">Transmembrane</keyword>
<reference evidence="2 3" key="1">
    <citation type="submission" date="2023-06" db="EMBL/GenBank/DDBJ databases">
        <title>Sporosarcina sp. nov., isolated from Korean tranditional fermented seafood 'Jeotgal'.</title>
        <authorList>
            <person name="Yang A.I."/>
            <person name="Shin N.-R."/>
        </authorList>
    </citation>
    <scope>NUCLEOTIDE SEQUENCE [LARGE SCALE GENOMIC DNA]</scope>
    <source>
        <strain evidence="2 3">T2O-4</strain>
    </source>
</reference>
<feature type="transmembrane region" description="Helical" evidence="1">
    <location>
        <begin position="158"/>
        <end position="186"/>
    </location>
</feature>
<organism evidence="2 3">
    <name type="scientific">Sporosarcina oncorhynchi</name>
    <dbReference type="NCBI Taxonomy" id="3056444"/>
    <lineage>
        <taxon>Bacteria</taxon>
        <taxon>Bacillati</taxon>
        <taxon>Bacillota</taxon>
        <taxon>Bacilli</taxon>
        <taxon>Bacillales</taxon>
        <taxon>Caryophanaceae</taxon>
        <taxon>Sporosarcina</taxon>
    </lineage>
</organism>
<proteinExistence type="predicted"/>
<evidence type="ECO:0000313" key="2">
    <source>
        <dbReference type="EMBL" id="WOV87923.1"/>
    </source>
</evidence>
<sequence>MRKTFMWRWIFFLVGMMIMSLGISMTIKGQRLGIGPWDVLHVGLYRNFGLSIGTWGIITGFIIILVTAAVLKQWPQIGTWLNMVLIGLFIDLFNWLLPDFGTLPGQVIIFTFGVLVLSYGIGIYVAPNVGAGPRDSLMLILVDKLGIGVKKVRTMIEVIVAIAGWLLGGPVGIGTVIIALLIGQIVHYSLPQCRRLLLKIIKEEESILFQK</sequence>